<accession>A0A3S3PU66</accession>
<dbReference type="AlphaFoldDB" id="A0A3S3PU66"/>
<dbReference type="Gene3D" id="1.25.40.390">
    <property type="match status" value="2"/>
</dbReference>
<proteinExistence type="predicted"/>
<evidence type="ECO:0000313" key="2">
    <source>
        <dbReference type="Proteomes" id="UP000284120"/>
    </source>
</evidence>
<dbReference type="Proteomes" id="UP000284120">
    <property type="component" value="Unassembled WGS sequence"/>
</dbReference>
<keyword evidence="1" id="KW-0449">Lipoprotein</keyword>
<dbReference type="InterPro" id="IPR041662">
    <property type="entry name" value="SusD-like_2"/>
</dbReference>
<dbReference type="SUPFAM" id="SSF48452">
    <property type="entry name" value="TPR-like"/>
    <property type="match status" value="1"/>
</dbReference>
<sequence length="666" mass="73493">MKKNKNIKNIMLAFALVAGLTSCKKWLDVNVDKDNPNNQSVLVENRLPWIQHFYMYSAGVANFRTAAQAGVYYSNSANTNSVTTTWKPAAGLTTTPYQTFFVSVSSNLTDMYDMAKSKGAYHYMAAANVFHALGFMQMLDLYGEMPYTDATYGNPSPKYDKGRTIYNGCMAKLNEAISLLNKTQEVGASALASGDMMHKGNVDKWIKLCWGLKARYMLKLSKKSDLYNADSILYCLARGPQSNADNAILPGLNNSMVVDYLIGDPVVTNGNFNYAAYGNNQRISQFYYNLLTNMRGSGIVDPRMTKIVPAMMTNVKLDGNGRVQSYDWTRSIGVDSYGPSTRLLKSTATSIALPSFAKANTNITYTIANAADRATFIADLAAKGKTYTVSGNNVTVTYKAGSMYINSTNYILAGDTTYVNLRSNAIATSGIAAQPESNVNWYANVDAFTAGVVGSTGSFQTRPVSDFEVLTYHEMCFIEAEVQMRKGATGPAHLAYKRGVEAHINMMQAKLTEWQGVYGTTNPDMKPMSQSDITNYLASAAVAQNAGDLTMRDIMLQKYVAMGCSLENWNDMRRFNYSAGNIGGFGVVYPGYDRGPLFTGTAELTGGAKTDPKYWMRRWRLPATLELQYNSANALAVNPNVNQLFIWSLPVWWDCATDQEYESYLK</sequence>
<dbReference type="InterPro" id="IPR011990">
    <property type="entry name" value="TPR-like_helical_dom_sf"/>
</dbReference>
<evidence type="ECO:0000313" key="1">
    <source>
        <dbReference type="EMBL" id="RWU07794.1"/>
    </source>
</evidence>
<dbReference type="RefSeq" id="WP_113647702.1">
    <property type="nucleotide sequence ID" value="NZ_QMHN01000003.1"/>
</dbReference>
<dbReference type="PROSITE" id="PS51257">
    <property type="entry name" value="PROKAR_LIPOPROTEIN"/>
    <property type="match status" value="1"/>
</dbReference>
<organism evidence="1 2">
    <name type="scientific">Pedobacter chitinilyticus</name>
    <dbReference type="NCBI Taxonomy" id="2233776"/>
    <lineage>
        <taxon>Bacteria</taxon>
        <taxon>Pseudomonadati</taxon>
        <taxon>Bacteroidota</taxon>
        <taxon>Sphingobacteriia</taxon>
        <taxon>Sphingobacteriales</taxon>
        <taxon>Sphingobacteriaceae</taxon>
        <taxon>Pedobacter</taxon>
    </lineage>
</organism>
<dbReference type="OrthoDB" id="9766256at2"/>
<dbReference type="EMBL" id="SAYW01000003">
    <property type="protein sequence ID" value="RWU07794.1"/>
    <property type="molecule type" value="Genomic_DNA"/>
</dbReference>
<name>A0A3S3PU66_9SPHI</name>
<protein>
    <submittedName>
        <fullName evidence="1">SusD/RagB family nutrient-binding outer membrane lipoprotein</fullName>
    </submittedName>
</protein>
<reference evidence="1 2" key="1">
    <citation type="submission" date="2018-06" db="EMBL/GenBank/DDBJ databases">
        <title>Pedobacter endophyticus sp. nov., an endophytic bacterium isolated from a leaf of Triticum aestivum.</title>
        <authorList>
            <person name="Zhang L."/>
        </authorList>
    </citation>
    <scope>NUCLEOTIDE SEQUENCE [LARGE SCALE GENOMIC DNA]</scope>
    <source>
        <strain evidence="1 2">CM134L-2</strain>
    </source>
</reference>
<keyword evidence="2" id="KW-1185">Reference proteome</keyword>
<dbReference type="Pfam" id="PF12771">
    <property type="entry name" value="SusD-like_2"/>
    <property type="match status" value="2"/>
</dbReference>
<comment type="caution">
    <text evidence="1">The sequence shown here is derived from an EMBL/GenBank/DDBJ whole genome shotgun (WGS) entry which is preliminary data.</text>
</comment>
<gene>
    <name evidence="1" type="ORF">DPV69_12510</name>
</gene>